<dbReference type="EMBL" id="REGN01002390">
    <property type="protein sequence ID" value="RNA28476.1"/>
    <property type="molecule type" value="Genomic_DNA"/>
</dbReference>
<gene>
    <name evidence="1" type="ORF">BpHYR1_047705</name>
</gene>
<evidence type="ECO:0000313" key="2">
    <source>
        <dbReference type="Proteomes" id="UP000276133"/>
    </source>
</evidence>
<keyword evidence="2" id="KW-1185">Reference proteome</keyword>
<accession>A0A3M7RY90</accession>
<name>A0A3M7RY90_BRAPC</name>
<proteinExistence type="predicted"/>
<evidence type="ECO:0000313" key="1">
    <source>
        <dbReference type="EMBL" id="RNA28476.1"/>
    </source>
</evidence>
<reference evidence="1 2" key="1">
    <citation type="journal article" date="2018" name="Sci. Rep.">
        <title>Genomic signatures of local adaptation to the degree of environmental predictability in rotifers.</title>
        <authorList>
            <person name="Franch-Gras L."/>
            <person name="Hahn C."/>
            <person name="Garcia-Roger E.M."/>
            <person name="Carmona M.J."/>
            <person name="Serra M."/>
            <person name="Gomez A."/>
        </authorList>
    </citation>
    <scope>NUCLEOTIDE SEQUENCE [LARGE SCALE GENOMIC DNA]</scope>
    <source>
        <strain evidence="1">HYR1</strain>
    </source>
</reference>
<comment type="caution">
    <text evidence="1">The sequence shown here is derived from an EMBL/GenBank/DDBJ whole genome shotgun (WGS) entry which is preliminary data.</text>
</comment>
<sequence>MKISSNEWSLIETLINIAALLRWSKYREVEDESEVGRTDSGDEFTRIHYIFQIFNANFSPGF</sequence>
<organism evidence="1 2">
    <name type="scientific">Brachionus plicatilis</name>
    <name type="common">Marine rotifer</name>
    <name type="synonym">Brachionus muelleri</name>
    <dbReference type="NCBI Taxonomy" id="10195"/>
    <lineage>
        <taxon>Eukaryota</taxon>
        <taxon>Metazoa</taxon>
        <taxon>Spiralia</taxon>
        <taxon>Gnathifera</taxon>
        <taxon>Rotifera</taxon>
        <taxon>Eurotatoria</taxon>
        <taxon>Monogononta</taxon>
        <taxon>Pseudotrocha</taxon>
        <taxon>Ploima</taxon>
        <taxon>Brachionidae</taxon>
        <taxon>Brachionus</taxon>
    </lineage>
</organism>
<protein>
    <submittedName>
        <fullName evidence="1">Uncharacterized protein</fullName>
    </submittedName>
</protein>
<dbReference type="AlphaFoldDB" id="A0A3M7RY90"/>
<dbReference type="Proteomes" id="UP000276133">
    <property type="component" value="Unassembled WGS sequence"/>
</dbReference>